<feature type="signal peptide" evidence="1">
    <location>
        <begin position="1"/>
        <end position="25"/>
    </location>
</feature>
<organism evidence="2 3">
    <name type="scientific">Teretinema zuelzerae</name>
    <dbReference type="NCBI Taxonomy" id="156"/>
    <lineage>
        <taxon>Bacteria</taxon>
        <taxon>Pseudomonadati</taxon>
        <taxon>Spirochaetota</taxon>
        <taxon>Spirochaetia</taxon>
        <taxon>Spirochaetales</taxon>
        <taxon>Treponemataceae</taxon>
        <taxon>Teretinema</taxon>
    </lineage>
</organism>
<accession>A0AAE3EFB9</accession>
<gene>
    <name evidence="2" type="ORF">K7J14_03435</name>
</gene>
<evidence type="ECO:0000313" key="3">
    <source>
        <dbReference type="Proteomes" id="UP001198163"/>
    </source>
</evidence>
<dbReference type="Proteomes" id="UP001198163">
    <property type="component" value="Unassembled WGS sequence"/>
</dbReference>
<evidence type="ECO:0008006" key="4">
    <source>
        <dbReference type="Google" id="ProtNLM"/>
    </source>
</evidence>
<name>A0AAE3EFB9_9SPIR</name>
<keyword evidence="1" id="KW-0732">Signal</keyword>
<sequence length="445" mass="48597">MITALKRYASGVLATLIFVSCSSSGQYSVTDIEPKNTGGPNPLCGLALWQTNPSIEKYSDAIQLEFSYFYYSDVASDNSSGGYVYDWSAIDEFLNKAKSRSHHGILRFRDTDPELGESDRSLPESLWTNIRSCDYYEGIEGAEKKRVSFPDWTNPAIPSFIKQFYAELASRYPDQSTGLAYVEVGFGLWAEYHIDYDNLSAFSDPAITSSSAALGKLFPSRADQQSMLEEIGKSFNAIPWGISIDAADGDFSPYPDEAPSTSPSFGLFDDSLLNEDWPEYNKENWDFFAGRRTTGVNGGEISYYTDHDQETALSADGPHGLSLAETARMCNLSFAIADGQTEYHAPQKIGEAGAALGYALEIVDVDVSGRSTLLVVRNTGVAKVPIELWAAIRSEHSLTSLKDLLPGESRELRIPAELDSSDGLNFASPMLISGQTVGYAVGGND</sequence>
<dbReference type="AlphaFoldDB" id="A0AAE3EFB9"/>
<proteinExistence type="predicted"/>
<dbReference type="PROSITE" id="PS51257">
    <property type="entry name" value="PROKAR_LIPOPROTEIN"/>
    <property type="match status" value="1"/>
</dbReference>
<reference evidence="2" key="1">
    <citation type="submission" date="2021-08" db="EMBL/GenBank/DDBJ databases">
        <title>Comparative analyses of Brucepasteria parasyntrophica and Teretinema zuelzerae.</title>
        <authorList>
            <person name="Song Y."/>
            <person name="Brune A."/>
        </authorList>
    </citation>
    <scope>NUCLEOTIDE SEQUENCE</scope>
    <source>
        <strain evidence="2">DSM 1903</strain>
    </source>
</reference>
<protein>
    <recommendedName>
        <fullName evidence="4">DUF4832 domain-containing protein</fullName>
    </recommendedName>
</protein>
<evidence type="ECO:0000313" key="2">
    <source>
        <dbReference type="EMBL" id="MCD1653750.1"/>
    </source>
</evidence>
<evidence type="ECO:0000256" key="1">
    <source>
        <dbReference type="SAM" id="SignalP"/>
    </source>
</evidence>
<comment type="caution">
    <text evidence="2">The sequence shown here is derived from an EMBL/GenBank/DDBJ whole genome shotgun (WGS) entry which is preliminary data.</text>
</comment>
<dbReference type="RefSeq" id="WP_230753138.1">
    <property type="nucleotide sequence ID" value="NZ_JAINWA010000001.1"/>
</dbReference>
<keyword evidence="3" id="KW-1185">Reference proteome</keyword>
<dbReference type="EMBL" id="JAINWA010000001">
    <property type="protein sequence ID" value="MCD1653750.1"/>
    <property type="molecule type" value="Genomic_DNA"/>
</dbReference>
<feature type="chain" id="PRO_5042101899" description="DUF4832 domain-containing protein" evidence="1">
    <location>
        <begin position="26"/>
        <end position="445"/>
    </location>
</feature>
<dbReference type="Gene3D" id="3.20.20.80">
    <property type="entry name" value="Glycosidases"/>
    <property type="match status" value="1"/>
</dbReference>